<dbReference type="AlphaFoldDB" id="J3NTL2"/>
<reference evidence="2" key="4">
    <citation type="journal article" date="2015" name="G3 (Bethesda)">
        <title>Genome sequences of three phytopathogenic species of the Magnaporthaceae family of fungi.</title>
        <authorList>
            <person name="Okagaki L.H."/>
            <person name="Nunes C.C."/>
            <person name="Sailsbery J."/>
            <person name="Clay B."/>
            <person name="Brown D."/>
            <person name="John T."/>
            <person name="Oh Y."/>
            <person name="Young N."/>
            <person name="Fitzgerald M."/>
            <person name="Haas B.J."/>
            <person name="Zeng Q."/>
            <person name="Young S."/>
            <person name="Adiconis X."/>
            <person name="Fan L."/>
            <person name="Levin J.Z."/>
            <person name="Mitchell T.K."/>
            <person name="Okubara P.A."/>
            <person name="Farman M.L."/>
            <person name="Kohn L.M."/>
            <person name="Birren B."/>
            <person name="Ma L.-J."/>
            <person name="Dean R.A."/>
        </authorList>
    </citation>
    <scope>NUCLEOTIDE SEQUENCE</scope>
    <source>
        <strain evidence="2">R3-111a-1</strain>
    </source>
</reference>
<evidence type="ECO:0000313" key="1">
    <source>
        <dbReference type="EMBL" id="EJT79527.1"/>
    </source>
</evidence>
<keyword evidence="3" id="KW-1185">Reference proteome</keyword>
<reference evidence="3" key="1">
    <citation type="submission" date="2010-07" db="EMBL/GenBank/DDBJ databases">
        <title>The genome sequence of Gaeumannomyces graminis var. tritici strain R3-111a-1.</title>
        <authorList>
            <consortium name="The Broad Institute Genome Sequencing Platform"/>
            <person name="Ma L.-J."/>
            <person name="Dead R."/>
            <person name="Young S."/>
            <person name="Zeng Q."/>
            <person name="Koehrsen M."/>
            <person name="Alvarado L."/>
            <person name="Berlin A."/>
            <person name="Chapman S.B."/>
            <person name="Chen Z."/>
            <person name="Freedman E."/>
            <person name="Gellesch M."/>
            <person name="Goldberg J."/>
            <person name="Griggs A."/>
            <person name="Gujja S."/>
            <person name="Heilman E.R."/>
            <person name="Heiman D."/>
            <person name="Hepburn T."/>
            <person name="Howarth C."/>
            <person name="Jen D."/>
            <person name="Larson L."/>
            <person name="Mehta T."/>
            <person name="Neiman D."/>
            <person name="Pearson M."/>
            <person name="Roberts A."/>
            <person name="Saif S."/>
            <person name="Shea T."/>
            <person name="Shenoy N."/>
            <person name="Sisk P."/>
            <person name="Stolte C."/>
            <person name="Sykes S."/>
            <person name="Walk T."/>
            <person name="White J."/>
            <person name="Yandava C."/>
            <person name="Haas B."/>
            <person name="Nusbaum C."/>
            <person name="Birren B."/>
        </authorList>
    </citation>
    <scope>NUCLEOTIDE SEQUENCE [LARGE SCALE GENOMIC DNA]</scope>
    <source>
        <strain evidence="3">R3-111a-1</strain>
    </source>
</reference>
<reference evidence="2" key="5">
    <citation type="submission" date="2018-04" db="UniProtKB">
        <authorList>
            <consortium name="EnsemblFungi"/>
        </authorList>
    </citation>
    <scope>IDENTIFICATION</scope>
    <source>
        <strain evidence="2">R3-111a-1</strain>
    </source>
</reference>
<dbReference type="OrthoDB" id="4062651at2759"/>
<evidence type="ECO:0000313" key="3">
    <source>
        <dbReference type="Proteomes" id="UP000006039"/>
    </source>
</evidence>
<dbReference type="HOGENOM" id="CLU_1695571_0_0_1"/>
<dbReference type="EnsemblFungi" id="EJT79527">
    <property type="protein sequence ID" value="EJT79527"/>
    <property type="gene ID" value="GGTG_04612"/>
</dbReference>
<dbReference type="GeneID" id="20345070"/>
<evidence type="ECO:0000313" key="2">
    <source>
        <dbReference type="EnsemblFungi" id="EJT79527"/>
    </source>
</evidence>
<name>J3NTL2_GAET3</name>
<dbReference type="RefSeq" id="XP_009220672.1">
    <property type="nucleotide sequence ID" value="XM_009222408.1"/>
</dbReference>
<protein>
    <submittedName>
        <fullName evidence="1 2">Uncharacterized protein</fullName>
    </submittedName>
</protein>
<dbReference type="EMBL" id="GL385396">
    <property type="protein sequence ID" value="EJT79527.1"/>
    <property type="molecule type" value="Genomic_DNA"/>
</dbReference>
<sequence>MRNMVRRLISAGASPEAWGCSSSELSYRGAGLDGRHGHTDGTPLVWSMQANCRQAVEIILDLGVKVFPQSEPASRRGRYYSPVCWAARMHQTSTPADYSDAFPNAWMRGHERAANSIFERAGRYGVDKVTYYPHIDTYLVQGEKFHKTAHGHDAT</sequence>
<reference evidence="1" key="2">
    <citation type="submission" date="2010-07" db="EMBL/GenBank/DDBJ databases">
        <authorList>
            <consortium name="The Broad Institute Genome Sequencing Platform"/>
            <consortium name="Broad Institute Genome Sequencing Center for Infectious Disease"/>
            <person name="Ma L.-J."/>
            <person name="Dead R."/>
            <person name="Young S."/>
            <person name="Zeng Q."/>
            <person name="Koehrsen M."/>
            <person name="Alvarado L."/>
            <person name="Berlin A."/>
            <person name="Chapman S.B."/>
            <person name="Chen Z."/>
            <person name="Freedman E."/>
            <person name="Gellesch M."/>
            <person name="Goldberg J."/>
            <person name="Griggs A."/>
            <person name="Gujja S."/>
            <person name="Heilman E.R."/>
            <person name="Heiman D."/>
            <person name="Hepburn T."/>
            <person name="Howarth C."/>
            <person name="Jen D."/>
            <person name="Larson L."/>
            <person name="Mehta T."/>
            <person name="Neiman D."/>
            <person name="Pearson M."/>
            <person name="Roberts A."/>
            <person name="Saif S."/>
            <person name="Shea T."/>
            <person name="Shenoy N."/>
            <person name="Sisk P."/>
            <person name="Stolte C."/>
            <person name="Sykes S."/>
            <person name="Walk T."/>
            <person name="White J."/>
            <person name="Yandava C."/>
            <person name="Haas B."/>
            <person name="Nusbaum C."/>
            <person name="Birren B."/>
        </authorList>
    </citation>
    <scope>NUCLEOTIDE SEQUENCE</scope>
    <source>
        <strain evidence="1">R3-111a-1</strain>
    </source>
</reference>
<reference evidence="1" key="3">
    <citation type="submission" date="2010-09" db="EMBL/GenBank/DDBJ databases">
        <title>Annotation of Gaeumannomyces graminis var. tritici R3-111a-1.</title>
        <authorList>
            <consortium name="The Broad Institute Genome Sequencing Platform"/>
            <person name="Ma L.-J."/>
            <person name="Dead R."/>
            <person name="Young S.K."/>
            <person name="Zeng Q."/>
            <person name="Gargeya S."/>
            <person name="Fitzgerald M."/>
            <person name="Haas B."/>
            <person name="Abouelleil A."/>
            <person name="Alvarado L."/>
            <person name="Arachchi H.M."/>
            <person name="Berlin A."/>
            <person name="Brown A."/>
            <person name="Chapman S.B."/>
            <person name="Chen Z."/>
            <person name="Dunbar C."/>
            <person name="Freedman E."/>
            <person name="Gearin G."/>
            <person name="Gellesch M."/>
            <person name="Goldberg J."/>
            <person name="Griggs A."/>
            <person name="Gujja S."/>
            <person name="Heiman D."/>
            <person name="Howarth C."/>
            <person name="Larson L."/>
            <person name="Lui A."/>
            <person name="MacDonald P.J.P."/>
            <person name="Mehta T."/>
            <person name="Montmayeur A."/>
            <person name="Murphy C."/>
            <person name="Neiman D."/>
            <person name="Pearson M."/>
            <person name="Priest M."/>
            <person name="Roberts A."/>
            <person name="Saif S."/>
            <person name="Shea T."/>
            <person name="Shenoy N."/>
            <person name="Sisk P."/>
            <person name="Stolte C."/>
            <person name="Sykes S."/>
            <person name="Yandava C."/>
            <person name="Wortman J."/>
            <person name="Nusbaum C."/>
            <person name="Birren B."/>
        </authorList>
    </citation>
    <scope>NUCLEOTIDE SEQUENCE</scope>
    <source>
        <strain evidence="1">R3-111a-1</strain>
    </source>
</reference>
<dbReference type="VEuPathDB" id="FungiDB:GGTG_04612"/>
<dbReference type="Proteomes" id="UP000006039">
    <property type="component" value="Unassembled WGS sequence"/>
</dbReference>
<gene>
    <name evidence="2" type="primary">20345070</name>
    <name evidence="1" type="ORF">GGTG_04612</name>
</gene>
<accession>J3NTL2</accession>
<proteinExistence type="predicted"/>
<organism evidence="1">
    <name type="scientific">Gaeumannomyces tritici (strain R3-111a-1)</name>
    <name type="common">Wheat and barley take-all root rot fungus</name>
    <name type="synonym">Gaeumannomyces graminis var. tritici</name>
    <dbReference type="NCBI Taxonomy" id="644352"/>
    <lineage>
        <taxon>Eukaryota</taxon>
        <taxon>Fungi</taxon>
        <taxon>Dikarya</taxon>
        <taxon>Ascomycota</taxon>
        <taxon>Pezizomycotina</taxon>
        <taxon>Sordariomycetes</taxon>
        <taxon>Sordariomycetidae</taxon>
        <taxon>Magnaporthales</taxon>
        <taxon>Magnaporthaceae</taxon>
        <taxon>Gaeumannomyces</taxon>
    </lineage>
</organism>